<dbReference type="AlphaFoldDB" id="A0A5C6EU58"/>
<dbReference type="OrthoDB" id="236733at2"/>
<dbReference type="Proteomes" id="UP000317977">
    <property type="component" value="Unassembled WGS sequence"/>
</dbReference>
<organism evidence="2 3">
    <name type="scientific">Rubripirellula reticaptiva</name>
    <dbReference type="NCBI Taxonomy" id="2528013"/>
    <lineage>
        <taxon>Bacteria</taxon>
        <taxon>Pseudomonadati</taxon>
        <taxon>Planctomycetota</taxon>
        <taxon>Planctomycetia</taxon>
        <taxon>Pirellulales</taxon>
        <taxon>Pirellulaceae</taxon>
        <taxon>Rubripirellula</taxon>
    </lineage>
</organism>
<sequence>MGYTGYTSKRPRSILVIVGGLVATFSLVFGAFFATPQLHYALTMDPTPVEMTWQELVENGLTDNAHVRLTDVAMLSENPLDGFDGLPGLDQREQQAMFLQTFAGEKSPLIVAPTGDAANSVTTPARIVVPYFVSSIESAYEETLTSGTLTGRFTLVKSNDSANEFADMLLAARSGDLSGFSNGMGLGDESDGDKNGLDAMADDVGSIEVEDGAELASDETNATEPSQEQSQYVFEPIHSVASPQQAIQWFVLSALGVALGLVVCGAGGPSILCCFFFQGPSLLSLLGFPMRYGRPGLITRFIYAAIGISLVSYGYEQLTVTGRIDQLDGDLAYCVLGYLAVSVGSAALLGVIVSLAAQKLSTSTKPKTTTANKPNSKMSYAQACGMEADDAIGTRRYVQKQLSISDRSPSGRVNEAAEKLVKVGFSVPKTLTGRSAEGVSIGSVQLGCQDMVVVETEDTDDELQMRMISILEDGLTLITLSPGRCSVAEKRLGTSGYYSVCPSDDPEVLFSFHLEQTVSMAEKRKTVIVSFDEAELTDVCEFANRIFADIQTQYGEAYFEIGDARHGRFRYPPQPIRQEKSKAS</sequence>
<evidence type="ECO:0000313" key="2">
    <source>
        <dbReference type="EMBL" id="TWU51830.1"/>
    </source>
</evidence>
<feature type="transmembrane region" description="Helical" evidence="1">
    <location>
        <begin position="249"/>
        <end position="277"/>
    </location>
</feature>
<comment type="caution">
    <text evidence="2">The sequence shown here is derived from an EMBL/GenBank/DDBJ whole genome shotgun (WGS) entry which is preliminary data.</text>
</comment>
<evidence type="ECO:0000256" key="1">
    <source>
        <dbReference type="SAM" id="Phobius"/>
    </source>
</evidence>
<reference evidence="2 3" key="1">
    <citation type="submission" date="2019-02" db="EMBL/GenBank/DDBJ databases">
        <title>Deep-cultivation of Planctomycetes and their phenomic and genomic characterization uncovers novel biology.</title>
        <authorList>
            <person name="Wiegand S."/>
            <person name="Jogler M."/>
            <person name="Boedeker C."/>
            <person name="Pinto D."/>
            <person name="Vollmers J."/>
            <person name="Rivas-Marin E."/>
            <person name="Kohn T."/>
            <person name="Peeters S.H."/>
            <person name="Heuer A."/>
            <person name="Rast P."/>
            <person name="Oberbeckmann S."/>
            <person name="Bunk B."/>
            <person name="Jeske O."/>
            <person name="Meyerdierks A."/>
            <person name="Storesund J.E."/>
            <person name="Kallscheuer N."/>
            <person name="Luecker S."/>
            <person name="Lage O.M."/>
            <person name="Pohl T."/>
            <person name="Merkel B.J."/>
            <person name="Hornburger P."/>
            <person name="Mueller R.-W."/>
            <person name="Bruemmer F."/>
            <person name="Labrenz M."/>
            <person name="Spormann A.M."/>
            <person name="Op Den Camp H."/>
            <person name="Overmann J."/>
            <person name="Amann R."/>
            <person name="Jetten M.S.M."/>
            <person name="Mascher T."/>
            <person name="Medema M.H."/>
            <person name="Devos D.P."/>
            <person name="Kaster A.-K."/>
            <person name="Ovreas L."/>
            <person name="Rohde M."/>
            <person name="Galperin M.Y."/>
            <person name="Jogler C."/>
        </authorList>
    </citation>
    <scope>NUCLEOTIDE SEQUENCE [LARGE SCALE GENOMIC DNA]</scope>
    <source>
        <strain evidence="2 3">Poly59</strain>
    </source>
</reference>
<dbReference type="RefSeq" id="WP_146535101.1">
    <property type="nucleotide sequence ID" value="NZ_SJPX01000003.1"/>
</dbReference>
<feature type="transmembrane region" description="Helical" evidence="1">
    <location>
        <begin position="335"/>
        <end position="357"/>
    </location>
</feature>
<keyword evidence="1" id="KW-1133">Transmembrane helix</keyword>
<keyword evidence="1" id="KW-0812">Transmembrane</keyword>
<dbReference type="EMBL" id="SJPX01000003">
    <property type="protein sequence ID" value="TWU51830.1"/>
    <property type="molecule type" value="Genomic_DNA"/>
</dbReference>
<accession>A0A5C6EU58</accession>
<protein>
    <submittedName>
        <fullName evidence="2">Uncharacterized protein</fullName>
    </submittedName>
</protein>
<proteinExistence type="predicted"/>
<evidence type="ECO:0000313" key="3">
    <source>
        <dbReference type="Proteomes" id="UP000317977"/>
    </source>
</evidence>
<feature type="transmembrane region" description="Helical" evidence="1">
    <location>
        <begin position="297"/>
        <end position="315"/>
    </location>
</feature>
<name>A0A5C6EU58_9BACT</name>
<keyword evidence="3" id="KW-1185">Reference proteome</keyword>
<keyword evidence="1" id="KW-0472">Membrane</keyword>
<gene>
    <name evidence="2" type="ORF">Poly59_34250</name>
</gene>
<feature type="transmembrane region" description="Helical" evidence="1">
    <location>
        <begin position="12"/>
        <end position="34"/>
    </location>
</feature>